<evidence type="ECO:0000313" key="2">
    <source>
        <dbReference type="Proteomes" id="UP000175669"/>
    </source>
</evidence>
<sequence length="124" mass="13930">MTFVLVSLLRQQLEVRMVGREMLPLSFDHSIYDGAVQDLVDAARGCLMTRAEQRCLVEFITAERSYGYLFRTRAIERPPGFSIVVTLLPGYLRLLSALRAGAPQTMDLIRSELARRQDAQGGVV</sequence>
<protein>
    <submittedName>
        <fullName evidence="1">Uncharacterized protein</fullName>
    </submittedName>
</protein>
<name>A0A1E8CG18_9GAMM</name>
<comment type="caution">
    <text evidence="1">The sequence shown here is derived from an EMBL/GenBank/DDBJ whole genome shotgun (WGS) entry which is preliminary data.</text>
</comment>
<proteinExistence type="predicted"/>
<organism evidence="1 2">
    <name type="scientific">Pseudohongiella acticola</name>
    <dbReference type="NCBI Taxonomy" id="1524254"/>
    <lineage>
        <taxon>Bacteria</taxon>
        <taxon>Pseudomonadati</taxon>
        <taxon>Pseudomonadota</taxon>
        <taxon>Gammaproteobacteria</taxon>
        <taxon>Pseudomonadales</taxon>
        <taxon>Pseudohongiellaceae</taxon>
        <taxon>Pseudohongiella</taxon>
    </lineage>
</organism>
<evidence type="ECO:0000313" key="1">
    <source>
        <dbReference type="EMBL" id="OFE11404.1"/>
    </source>
</evidence>
<dbReference type="RefSeq" id="WP_070118618.1">
    <property type="nucleotide sequence ID" value="NZ_MASR01000002.1"/>
</dbReference>
<dbReference type="Proteomes" id="UP000175669">
    <property type="component" value="Unassembled WGS sequence"/>
</dbReference>
<dbReference type="STRING" id="1524254.PHACT_12670"/>
<keyword evidence="2" id="KW-1185">Reference proteome</keyword>
<dbReference type="EMBL" id="MASR01000002">
    <property type="protein sequence ID" value="OFE11404.1"/>
    <property type="molecule type" value="Genomic_DNA"/>
</dbReference>
<gene>
    <name evidence="1" type="ORF">PHACT_12670</name>
</gene>
<dbReference type="AlphaFoldDB" id="A0A1E8CG18"/>
<accession>A0A1E8CG18</accession>
<reference evidence="2" key="1">
    <citation type="submission" date="2016-07" db="EMBL/GenBank/DDBJ databases">
        <authorList>
            <person name="Florea S."/>
            <person name="Webb J.S."/>
            <person name="Jaromczyk J."/>
            <person name="Schardl C.L."/>
        </authorList>
    </citation>
    <scope>NUCLEOTIDE SEQUENCE [LARGE SCALE GENOMIC DNA]</scope>
    <source>
        <strain evidence="2">KCTC 42131</strain>
    </source>
</reference>